<dbReference type="EMBL" id="NAJO01000012">
    <property type="protein sequence ID" value="OQO08568.1"/>
    <property type="molecule type" value="Genomic_DNA"/>
</dbReference>
<evidence type="ECO:0000259" key="8">
    <source>
        <dbReference type="SMART" id="SM00662"/>
    </source>
</evidence>
<dbReference type="PANTHER" id="PTHR11800">
    <property type="entry name" value="DNA-DIRECTED RNA POLYMERASE"/>
    <property type="match status" value="1"/>
</dbReference>
<dbReference type="GO" id="GO:0003899">
    <property type="term" value="F:DNA-directed RNA polymerase activity"/>
    <property type="evidence" value="ECO:0007669"/>
    <property type="project" value="InterPro"/>
</dbReference>
<keyword evidence="4" id="KW-0804">Transcription</keyword>
<dbReference type="InterPro" id="IPR022842">
    <property type="entry name" value="RNAP_Rpo3/Rpb3/RPAC1"/>
</dbReference>
<dbReference type="InterPro" id="IPR011263">
    <property type="entry name" value="DNA-dir_RNA_pol_RpoA/D/Rpb3"/>
</dbReference>
<dbReference type="InParanoid" id="A0A1V8TBE9"/>
<dbReference type="GO" id="GO:0005665">
    <property type="term" value="C:RNA polymerase II, core complex"/>
    <property type="evidence" value="ECO:0007669"/>
    <property type="project" value="TreeGrafter"/>
</dbReference>
<dbReference type="InterPro" id="IPR050518">
    <property type="entry name" value="Rpo3/RPB3_RNA_Pol_subunit"/>
</dbReference>
<comment type="similarity">
    <text evidence="6">Belongs to the archaeal Rpo3/eukaryotic RPB3 RNA polymerase subunit family.</text>
</comment>
<protein>
    <recommendedName>
        <fullName evidence="7">DNA-directed RNA polymerase II subunit RPB3</fullName>
    </recommendedName>
</protein>
<keyword evidence="5" id="KW-0539">Nucleus</keyword>
<reference evidence="10" key="1">
    <citation type="submission" date="2017-03" db="EMBL/GenBank/DDBJ databases">
        <title>Genomes of endolithic fungi from Antarctica.</title>
        <authorList>
            <person name="Coleine C."/>
            <person name="Masonjones S."/>
            <person name="Stajich J.E."/>
        </authorList>
    </citation>
    <scope>NUCLEOTIDE SEQUENCE [LARGE SCALE GENOMIC DNA]</scope>
    <source>
        <strain evidence="10">CCFEE 5527</strain>
    </source>
</reference>
<dbReference type="OrthoDB" id="270173at2759"/>
<evidence type="ECO:0000313" key="10">
    <source>
        <dbReference type="Proteomes" id="UP000192596"/>
    </source>
</evidence>
<dbReference type="InterPro" id="IPR036603">
    <property type="entry name" value="RBP11-like"/>
</dbReference>
<dbReference type="GO" id="GO:0006366">
    <property type="term" value="P:transcription by RNA polymerase II"/>
    <property type="evidence" value="ECO:0007669"/>
    <property type="project" value="TreeGrafter"/>
</dbReference>
<gene>
    <name evidence="9" type="ORF">B0A48_06438</name>
</gene>
<evidence type="ECO:0000256" key="4">
    <source>
        <dbReference type="ARBA" id="ARBA00023163"/>
    </source>
</evidence>
<evidence type="ECO:0000256" key="5">
    <source>
        <dbReference type="ARBA" id="ARBA00023242"/>
    </source>
</evidence>
<dbReference type="InterPro" id="IPR001514">
    <property type="entry name" value="DNA-dir_RNA_pol_30-40kDasu_CS"/>
</dbReference>
<comment type="subcellular location">
    <subcellularLocation>
        <location evidence="1">Nucleus</location>
    </subcellularLocation>
</comment>
<evidence type="ECO:0000313" key="9">
    <source>
        <dbReference type="EMBL" id="OQO08568.1"/>
    </source>
</evidence>
<dbReference type="Gene3D" id="2.170.120.12">
    <property type="entry name" value="DNA-directed RNA polymerase, insert domain"/>
    <property type="match status" value="1"/>
</dbReference>
<dbReference type="Gene3D" id="3.30.1360.10">
    <property type="entry name" value="RNA polymerase, RBP11-like subunit"/>
    <property type="match status" value="1"/>
</dbReference>
<proteinExistence type="inferred from homology"/>
<feature type="domain" description="DNA-directed RNA polymerase RpoA/D/Rpb3-type" evidence="8">
    <location>
        <begin position="39"/>
        <end position="301"/>
    </location>
</feature>
<evidence type="ECO:0000256" key="3">
    <source>
        <dbReference type="ARBA" id="ARBA00022478"/>
    </source>
</evidence>
<evidence type="ECO:0000256" key="7">
    <source>
        <dbReference type="ARBA" id="ARBA00072506"/>
    </source>
</evidence>
<dbReference type="STRING" id="1507870.A0A1V8TBE9"/>
<keyword evidence="3" id="KW-0240">DNA-directed RNA polymerase</keyword>
<dbReference type="Pfam" id="PF01193">
    <property type="entry name" value="RNA_pol_L"/>
    <property type="match status" value="1"/>
</dbReference>
<dbReference type="SMART" id="SM00662">
    <property type="entry name" value="RPOLD"/>
    <property type="match status" value="1"/>
</dbReference>
<dbReference type="GO" id="GO:0003677">
    <property type="term" value="F:DNA binding"/>
    <property type="evidence" value="ECO:0007669"/>
    <property type="project" value="InterPro"/>
</dbReference>
<dbReference type="CDD" id="cd07031">
    <property type="entry name" value="RNAP_II_RPB3"/>
    <property type="match status" value="1"/>
</dbReference>
<sequence length="383" mass="41752">MNGYEYSNGYGHDPYVNGDPLDLSDDGPRVTIRTLAHNTIDFSIRNTSLALANSLRRAILAEIPTIAIDLVTITTNTSVLADEFIAHRLGLVPLSAKDVDKLQYSRDCDNCTDYCENCSVVLTLDVENRTSDEHIHVFAKHLFLSSQSGYRPHNTLHNSATTDDLPEMGTPICSDEDRNGPLICKLRKGQALKIKAVAKKGIAIEHAKWAPTAAVGFEYDPWNKLRHTQYWYEVDAKEEWPAPEKNGQMEAPPQEGEPFDYNAEPRAFYYNLESIGTMPPDAIFHNGIKVLQQKLASVMTVLKETSDPTQPNEFDNAARGGQSPDMNGMGTAYGGQSAYGGRSAYGGPVGGENGGMTPGYGGQSAYGQGGMTPGAMPYGSRGY</sequence>
<dbReference type="PANTHER" id="PTHR11800:SF2">
    <property type="entry name" value="DNA-DIRECTED RNA POLYMERASE II SUBUNIT RPB3"/>
    <property type="match status" value="1"/>
</dbReference>
<dbReference type="FunFam" id="2.170.120.12:FF:000002">
    <property type="entry name" value="DNA-directed RNA polymerase II subunit RPB3"/>
    <property type="match status" value="1"/>
</dbReference>
<evidence type="ECO:0000256" key="1">
    <source>
        <dbReference type="ARBA" id="ARBA00004123"/>
    </source>
</evidence>
<name>A0A1V8TBE9_9PEZI</name>
<evidence type="ECO:0000256" key="6">
    <source>
        <dbReference type="ARBA" id="ARBA00025804"/>
    </source>
</evidence>
<accession>A0A1V8TBE9</accession>
<dbReference type="SUPFAM" id="SSF55257">
    <property type="entry name" value="RBP11-like subunits of RNA polymerase"/>
    <property type="match status" value="1"/>
</dbReference>
<dbReference type="AlphaFoldDB" id="A0A1V8TBE9"/>
<organism evidence="9 10">
    <name type="scientific">Cryoendolithus antarcticus</name>
    <dbReference type="NCBI Taxonomy" id="1507870"/>
    <lineage>
        <taxon>Eukaryota</taxon>
        <taxon>Fungi</taxon>
        <taxon>Dikarya</taxon>
        <taxon>Ascomycota</taxon>
        <taxon>Pezizomycotina</taxon>
        <taxon>Dothideomycetes</taxon>
        <taxon>Dothideomycetidae</taxon>
        <taxon>Cladosporiales</taxon>
        <taxon>Cladosporiaceae</taxon>
        <taxon>Cryoendolithus</taxon>
    </lineage>
</organism>
<dbReference type="InterPro" id="IPR011262">
    <property type="entry name" value="DNA-dir_RNA_pol_insert"/>
</dbReference>
<dbReference type="PROSITE" id="PS00446">
    <property type="entry name" value="RNA_POL_D_30KD"/>
    <property type="match status" value="1"/>
</dbReference>
<evidence type="ECO:0000256" key="2">
    <source>
        <dbReference type="ARBA" id="ARBA00011730"/>
    </source>
</evidence>
<dbReference type="Proteomes" id="UP000192596">
    <property type="component" value="Unassembled WGS sequence"/>
</dbReference>
<comment type="caution">
    <text evidence="9">The sequence shown here is derived from an EMBL/GenBank/DDBJ whole genome shotgun (WGS) entry which is preliminary data.</text>
</comment>
<dbReference type="FunCoup" id="A0A1V8TBE9">
    <property type="interactions" value="1787"/>
</dbReference>
<dbReference type="Pfam" id="PF01000">
    <property type="entry name" value="RNA_pol_A_bac"/>
    <property type="match status" value="1"/>
</dbReference>
<dbReference type="SUPFAM" id="SSF56553">
    <property type="entry name" value="Insert subdomain of RNA polymerase alpha subunit"/>
    <property type="match status" value="1"/>
</dbReference>
<keyword evidence="10" id="KW-1185">Reference proteome</keyword>
<dbReference type="InterPro" id="IPR036643">
    <property type="entry name" value="RNApol_insert_sf"/>
</dbReference>
<dbReference type="GO" id="GO:0046983">
    <property type="term" value="F:protein dimerization activity"/>
    <property type="evidence" value="ECO:0007669"/>
    <property type="project" value="InterPro"/>
</dbReference>
<dbReference type="HAMAP" id="MF_00320">
    <property type="entry name" value="RNApol_arch_Rpo3"/>
    <property type="match status" value="1"/>
</dbReference>
<comment type="subunit">
    <text evidence="2">Component of the RNA polymerase II (Pol II) complex consisting of 12 subunits.</text>
</comment>